<keyword evidence="2" id="KW-1185">Reference proteome</keyword>
<dbReference type="EMBL" id="BNAP01000019">
    <property type="protein sequence ID" value="GHG97927.1"/>
    <property type="molecule type" value="Genomic_DNA"/>
</dbReference>
<dbReference type="Proteomes" id="UP000611500">
    <property type="component" value="Unassembled WGS sequence"/>
</dbReference>
<dbReference type="PANTHER" id="PTHR36455">
    <property type="match status" value="1"/>
</dbReference>
<dbReference type="AlphaFoldDB" id="A0A8J3HAJ7"/>
<evidence type="ECO:0000313" key="1">
    <source>
        <dbReference type="EMBL" id="GHG97927.1"/>
    </source>
</evidence>
<accession>A0A8J3HAJ7</accession>
<sequence length="118" mass="13101">MVSGSRCGLPAGRFGPGTRVRVYLACGATDMRKGIAGLSSMAQDVLRQKPTSGAVFAFRGRQGDRLKLLYWDGQGFCLYYKVLERGRFPWPNTEAGVARLTSAQLAMLWEGIDWRRPD</sequence>
<dbReference type="NCBIfam" id="NF033819">
    <property type="entry name" value="IS66_TnpB"/>
    <property type="match status" value="1"/>
</dbReference>
<dbReference type="PANTHER" id="PTHR36455:SF1">
    <property type="entry name" value="BLR8292 PROTEIN"/>
    <property type="match status" value="1"/>
</dbReference>
<gene>
    <name evidence="1" type="ORF">GCM10010961_33000</name>
</gene>
<organism evidence="1 2">
    <name type="scientific">Pseudodonghicola xiamenensis</name>
    <dbReference type="NCBI Taxonomy" id="337702"/>
    <lineage>
        <taxon>Bacteria</taxon>
        <taxon>Pseudomonadati</taxon>
        <taxon>Pseudomonadota</taxon>
        <taxon>Alphaproteobacteria</taxon>
        <taxon>Rhodobacterales</taxon>
        <taxon>Paracoccaceae</taxon>
        <taxon>Pseudodonghicola</taxon>
    </lineage>
</organism>
<dbReference type="RefSeq" id="WP_268246089.1">
    <property type="nucleotide sequence ID" value="NZ_BNAP01000019.1"/>
</dbReference>
<dbReference type="Pfam" id="PF05717">
    <property type="entry name" value="TnpB_IS66"/>
    <property type="match status" value="1"/>
</dbReference>
<comment type="caution">
    <text evidence="1">The sequence shown here is derived from an EMBL/GenBank/DDBJ whole genome shotgun (WGS) entry which is preliminary data.</text>
</comment>
<dbReference type="InterPro" id="IPR008878">
    <property type="entry name" value="Transposase_IS66_Orf2"/>
</dbReference>
<proteinExistence type="predicted"/>
<reference evidence="1" key="1">
    <citation type="journal article" date="2014" name="Int. J. Syst. Evol. Microbiol.">
        <title>Complete genome sequence of Corynebacterium casei LMG S-19264T (=DSM 44701T), isolated from a smear-ripened cheese.</title>
        <authorList>
            <consortium name="US DOE Joint Genome Institute (JGI-PGF)"/>
            <person name="Walter F."/>
            <person name="Albersmeier A."/>
            <person name="Kalinowski J."/>
            <person name="Ruckert C."/>
        </authorList>
    </citation>
    <scope>NUCLEOTIDE SEQUENCE</scope>
    <source>
        <strain evidence="1">CGMCC 1.7081</strain>
    </source>
</reference>
<evidence type="ECO:0000313" key="2">
    <source>
        <dbReference type="Proteomes" id="UP000611500"/>
    </source>
</evidence>
<reference evidence="1" key="2">
    <citation type="submission" date="2020-09" db="EMBL/GenBank/DDBJ databases">
        <authorList>
            <person name="Sun Q."/>
            <person name="Zhou Y."/>
        </authorList>
    </citation>
    <scope>NUCLEOTIDE SEQUENCE</scope>
    <source>
        <strain evidence="1">CGMCC 1.7081</strain>
    </source>
</reference>
<name>A0A8J3HAJ7_9RHOB</name>
<protein>
    <submittedName>
        <fullName evidence="1">Transposase</fullName>
    </submittedName>
</protein>